<organism evidence="1 2">
    <name type="scientific">Mycolicibacterium confluentis</name>
    <dbReference type="NCBI Taxonomy" id="28047"/>
    <lineage>
        <taxon>Bacteria</taxon>
        <taxon>Bacillati</taxon>
        <taxon>Actinomycetota</taxon>
        <taxon>Actinomycetes</taxon>
        <taxon>Mycobacteriales</taxon>
        <taxon>Mycobacteriaceae</taxon>
        <taxon>Mycolicibacterium</taxon>
    </lineage>
</organism>
<evidence type="ECO:0000313" key="2">
    <source>
        <dbReference type="Proteomes" id="UP000466931"/>
    </source>
</evidence>
<dbReference type="AlphaFoldDB" id="A0A7I7XVG9"/>
<dbReference type="EMBL" id="AP022612">
    <property type="protein sequence ID" value="BBZ33285.1"/>
    <property type="molecule type" value="Genomic_DNA"/>
</dbReference>
<sequence length="71" mass="7117">MDGQYPSGADAVMPQTLIVVSIVAALLGCVTLGKAAATQRTGLVLAATALAMCLLLFYGPAAVFLCVVAFG</sequence>
<gene>
    <name evidence="1" type="ORF">MCNF_18900</name>
</gene>
<protein>
    <submittedName>
        <fullName evidence="1">Uncharacterized protein</fullName>
    </submittedName>
</protein>
<reference evidence="1" key="1">
    <citation type="journal article" date="2019" name="Emerg. Microbes Infect.">
        <title>Comprehensive subspecies identification of 175 nontuberculous mycobacteria species based on 7547 genomic profiles.</title>
        <authorList>
            <person name="Matsumoto Y."/>
            <person name="Kinjo T."/>
            <person name="Motooka D."/>
            <person name="Nabeya D."/>
            <person name="Jung N."/>
            <person name="Uechi K."/>
            <person name="Horii T."/>
            <person name="Iida T."/>
            <person name="Fujita J."/>
            <person name="Nakamura S."/>
        </authorList>
    </citation>
    <scope>NUCLEOTIDE SEQUENCE [LARGE SCALE GENOMIC DNA]</scope>
    <source>
        <strain evidence="1">JCM 13671</strain>
    </source>
</reference>
<name>A0A7I7XVG9_9MYCO</name>
<proteinExistence type="predicted"/>
<reference evidence="1" key="2">
    <citation type="submission" date="2020-02" db="EMBL/GenBank/DDBJ databases">
        <authorList>
            <person name="Matsumoto Y."/>
            <person name="Motooka D."/>
            <person name="Nakamura S."/>
        </authorList>
    </citation>
    <scope>NUCLEOTIDE SEQUENCE</scope>
    <source>
        <strain evidence="1">JCM 13671</strain>
    </source>
</reference>
<keyword evidence="2" id="KW-1185">Reference proteome</keyword>
<accession>A0A7I7XVG9</accession>
<evidence type="ECO:0000313" key="1">
    <source>
        <dbReference type="EMBL" id="BBZ33285.1"/>
    </source>
</evidence>
<dbReference type="Proteomes" id="UP000466931">
    <property type="component" value="Chromosome"/>
</dbReference>